<proteinExistence type="predicted"/>
<gene>
    <name evidence="1" type="ORF">HNY73_020563</name>
</gene>
<comment type="caution">
    <text evidence="1">The sequence shown here is derived from an EMBL/GenBank/DDBJ whole genome shotgun (WGS) entry which is preliminary data.</text>
</comment>
<dbReference type="AlphaFoldDB" id="A0A8T0E8B2"/>
<dbReference type="EMBL" id="JABXBU010002230">
    <property type="protein sequence ID" value="KAF8767637.1"/>
    <property type="molecule type" value="Genomic_DNA"/>
</dbReference>
<reference evidence="1" key="2">
    <citation type="submission" date="2020-06" db="EMBL/GenBank/DDBJ databases">
        <authorList>
            <person name="Sheffer M."/>
        </authorList>
    </citation>
    <scope>NUCLEOTIDE SEQUENCE</scope>
</reference>
<evidence type="ECO:0000313" key="1">
    <source>
        <dbReference type="EMBL" id="KAF8767637.1"/>
    </source>
</evidence>
<protein>
    <submittedName>
        <fullName evidence="1">Uncharacterized protein</fullName>
    </submittedName>
</protein>
<organism evidence="1 2">
    <name type="scientific">Argiope bruennichi</name>
    <name type="common">Wasp spider</name>
    <name type="synonym">Aranea bruennichi</name>
    <dbReference type="NCBI Taxonomy" id="94029"/>
    <lineage>
        <taxon>Eukaryota</taxon>
        <taxon>Metazoa</taxon>
        <taxon>Ecdysozoa</taxon>
        <taxon>Arthropoda</taxon>
        <taxon>Chelicerata</taxon>
        <taxon>Arachnida</taxon>
        <taxon>Araneae</taxon>
        <taxon>Araneomorphae</taxon>
        <taxon>Entelegynae</taxon>
        <taxon>Araneoidea</taxon>
        <taxon>Araneidae</taxon>
        <taxon>Argiope</taxon>
    </lineage>
</organism>
<keyword evidence="2" id="KW-1185">Reference proteome</keyword>
<name>A0A8T0E8B2_ARGBR</name>
<evidence type="ECO:0000313" key="2">
    <source>
        <dbReference type="Proteomes" id="UP000807504"/>
    </source>
</evidence>
<dbReference type="Proteomes" id="UP000807504">
    <property type="component" value="Unassembled WGS sequence"/>
</dbReference>
<accession>A0A8T0E8B2</accession>
<dbReference type="Gene3D" id="1.10.510.10">
    <property type="entry name" value="Transferase(Phosphotransferase) domain 1"/>
    <property type="match status" value="1"/>
</dbReference>
<sequence>MSFTRNTSTCSNMQMYSIPECSTDDETFDEDYCEPIHFTTKTESKYVQRNHSCEDDHHYCEPIHFAIKNEIRPVPRNNSCPSAINKLDISVTALSYKTISLQSTEITESICNSEGDLKQLSSSAITFTESARKTDIGSSKCDNKFQYASSSTSDINVQRIPKPYLKNGDCDSSRDGTYEKLSLKPFNSITSSDPFLSVPSTEDKLISSFSCTKKDEVIEKLSSESNTTLSVTVDKYSERRRSAADITMPVPRGRSGSIQWIQNVIQNIDNRCRSLLDLRRPSDIAEEGIRNSKELLEADQSDEVSKVKQNSGASGRRYSENIIGKQKRFPFSSGIGHLKGLWKEKNENKKHEHKEIDEIRTDVCPLFNFPTKGDEDELILDALRQAMRKCTSPDPSARPTSISVLEQLSQIMK</sequence>
<reference evidence="1" key="1">
    <citation type="journal article" date="2020" name="bioRxiv">
        <title>Chromosome-level reference genome of the European wasp spider Argiope bruennichi: a resource for studies on range expansion and evolutionary adaptation.</title>
        <authorList>
            <person name="Sheffer M.M."/>
            <person name="Hoppe A."/>
            <person name="Krehenwinkel H."/>
            <person name="Uhl G."/>
            <person name="Kuss A.W."/>
            <person name="Jensen L."/>
            <person name="Jensen C."/>
            <person name="Gillespie R.G."/>
            <person name="Hoff K.J."/>
            <person name="Prost S."/>
        </authorList>
    </citation>
    <scope>NUCLEOTIDE SEQUENCE</scope>
</reference>